<organism evidence="4 5">
    <name type="scientific">Westerdykella ornata</name>
    <dbReference type="NCBI Taxonomy" id="318751"/>
    <lineage>
        <taxon>Eukaryota</taxon>
        <taxon>Fungi</taxon>
        <taxon>Dikarya</taxon>
        <taxon>Ascomycota</taxon>
        <taxon>Pezizomycotina</taxon>
        <taxon>Dothideomycetes</taxon>
        <taxon>Pleosporomycetidae</taxon>
        <taxon>Pleosporales</taxon>
        <taxon>Sporormiaceae</taxon>
        <taxon>Westerdykella</taxon>
    </lineage>
</organism>
<dbReference type="Pfam" id="PF13639">
    <property type="entry name" value="zf-RING_2"/>
    <property type="match status" value="1"/>
</dbReference>
<keyword evidence="1" id="KW-0863">Zinc-finger</keyword>
<keyword evidence="1" id="KW-0479">Metal-binding</keyword>
<keyword evidence="2" id="KW-0472">Membrane</keyword>
<dbReference type="GeneID" id="54551547"/>
<evidence type="ECO:0000256" key="2">
    <source>
        <dbReference type="SAM" id="Phobius"/>
    </source>
</evidence>
<protein>
    <recommendedName>
        <fullName evidence="3">RING-type domain-containing protein</fullName>
    </recommendedName>
</protein>
<keyword evidence="2" id="KW-0812">Transmembrane</keyword>
<keyword evidence="5" id="KW-1185">Reference proteome</keyword>
<evidence type="ECO:0000259" key="3">
    <source>
        <dbReference type="PROSITE" id="PS50089"/>
    </source>
</evidence>
<dbReference type="SUPFAM" id="SSF57850">
    <property type="entry name" value="RING/U-box"/>
    <property type="match status" value="1"/>
</dbReference>
<evidence type="ECO:0000313" key="5">
    <source>
        <dbReference type="Proteomes" id="UP000800097"/>
    </source>
</evidence>
<keyword evidence="2" id="KW-1133">Transmembrane helix</keyword>
<gene>
    <name evidence="4" type="ORF">EI97DRAFT_433344</name>
</gene>
<dbReference type="Gene3D" id="3.30.40.10">
    <property type="entry name" value="Zinc/RING finger domain, C3HC4 (zinc finger)"/>
    <property type="match status" value="1"/>
</dbReference>
<dbReference type="InterPro" id="IPR013083">
    <property type="entry name" value="Znf_RING/FYVE/PHD"/>
</dbReference>
<dbReference type="RefSeq" id="XP_033654050.1">
    <property type="nucleotide sequence ID" value="XM_033798372.1"/>
</dbReference>
<accession>A0A6A6JIV4</accession>
<dbReference type="InterPro" id="IPR001841">
    <property type="entry name" value="Znf_RING"/>
</dbReference>
<dbReference type="OrthoDB" id="5600418at2759"/>
<dbReference type="Proteomes" id="UP000800097">
    <property type="component" value="Unassembled WGS sequence"/>
</dbReference>
<proteinExistence type="predicted"/>
<evidence type="ECO:0000256" key="1">
    <source>
        <dbReference type="PROSITE-ProRule" id="PRU00175"/>
    </source>
</evidence>
<keyword evidence="1" id="KW-0862">Zinc</keyword>
<reference evidence="4" key="1">
    <citation type="journal article" date="2020" name="Stud. Mycol.">
        <title>101 Dothideomycetes genomes: a test case for predicting lifestyles and emergence of pathogens.</title>
        <authorList>
            <person name="Haridas S."/>
            <person name="Albert R."/>
            <person name="Binder M."/>
            <person name="Bloem J."/>
            <person name="Labutti K."/>
            <person name="Salamov A."/>
            <person name="Andreopoulos B."/>
            <person name="Baker S."/>
            <person name="Barry K."/>
            <person name="Bills G."/>
            <person name="Bluhm B."/>
            <person name="Cannon C."/>
            <person name="Castanera R."/>
            <person name="Culley D."/>
            <person name="Daum C."/>
            <person name="Ezra D."/>
            <person name="Gonzalez J."/>
            <person name="Henrissat B."/>
            <person name="Kuo A."/>
            <person name="Liang C."/>
            <person name="Lipzen A."/>
            <person name="Lutzoni F."/>
            <person name="Magnuson J."/>
            <person name="Mondo S."/>
            <person name="Nolan M."/>
            <person name="Ohm R."/>
            <person name="Pangilinan J."/>
            <person name="Park H.-J."/>
            <person name="Ramirez L."/>
            <person name="Alfaro M."/>
            <person name="Sun H."/>
            <person name="Tritt A."/>
            <person name="Yoshinaga Y."/>
            <person name="Zwiers L.-H."/>
            <person name="Turgeon B."/>
            <person name="Goodwin S."/>
            <person name="Spatafora J."/>
            <person name="Crous P."/>
            <person name="Grigoriev I."/>
        </authorList>
    </citation>
    <scope>NUCLEOTIDE SEQUENCE</scope>
    <source>
        <strain evidence="4">CBS 379.55</strain>
    </source>
</reference>
<evidence type="ECO:0000313" key="4">
    <source>
        <dbReference type="EMBL" id="KAF2276511.1"/>
    </source>
</evidence>
<name>A0A6A6JIV4_WESOR</name>
<feature type="transmembrane region" description="Helical" evidence="2">
    <location>
        <begin position="149"/>
        <end position="170"/>
    </location>
</feature>
<dbReference type="GO" id="GO:0008270">
    <property type="term" value="F:zinc ion binding"/>
    <property type="evidence" value="ECO:0007669"/>
    <property type="project" value="UniProtKB-KW"/>
</dbReference>
<feature type="domain" description="RING-type" evidence="3">
    <location>
        <begin position="31"/>
        <end position="79"/>
    </location>
</feature>
<sequence>MEPVPLRAAIGADMAKNFQYTDADVTASDECFICMQPYAPFNPVGCHAIKLKPCGHVVGFQCLSKWNATNPEAACLLCRQRLALQFASKIDQVLLWLARSEFFDAFDDLLAAMHRDDDPRKTYHLRNALVRGEITISERLRLLRDVVELHSWVHAVIAVIYIFGLALVSAGTQIVFSALENTTVGCAEALVPRWRPQAAAFLQGVDIWIFGEGNVIWRLVHLRPIPWIIIRTLLGAHGFLYAFFVSTSMAICLLAGRH</sequence>
<feature type="transmembrane region" description="Helical" evidence="2">
    <location>
        <begin position="228"/>
        <end position="255"/>
    </location>
</feature>
<dbReference type="PROSITE" id="PS50089">
    <property type="entry name" value="ZF_RING_2"/>
    <property type="match status" value="1"/>
</dbReference>
<dbReference type="AlphaFoldDB" id="A0A6A6JIV4"/>
<dbReference type="EMBL" id="ML986493">
    <property type="protein sequence ID" value="KAF2276511.1"/>
    <property type="molecule type" value="Genomic_DNA"/>
</dbReference>